<proteinExistence type="predicted"/>
<evidence type="ECO:0000256" key="5">
    <source>
        <dbReference type="ARBA" id="ARBA00022723"/>
    </source>
</evidence>
<evidence type="ECO:0000259" key="10">
    <source>
        <dbReference type="PROSITE" id="PS51007"/>
    </source>
</evidence>
<comment type="function">
    <text evidence="1">Cytochrome c2 is found mainly in purple, non-sulfur, photosynthetic bacteria where it functions as the electron donor to the oxidized bacteriochlorophyll in the photophosphorylation pathway. However, it may also have a role in the respiratory chain and is found in some non-photosynthetic bacteria.</text>
</comment>
<name>A0ABW5DP53_9PROT</name>
<evidence type="ECO:0000256" key="4">
    <source>
        <dbReference type="ARBA" id="ARBA00022617"/>
    </source>
</evidence>
<keyword evidence="9" id="KW-0732">Signal</keyword>
<keyword evidence="2" id="KW-0813">Transport</keyword>
<dbReference type="InterPro" id="IPR009056">
    <property type="entry name" value="Cyt_c-like_dom"/>
</dbReference>
<evidence type="ECO:0000256" key="6">
    <source>
        <dbReference type="ARBA" id="ARBA00022982"/>
    </source>
</evidence>
<feature type="domain" description="Cytochrome c" evidence="10">
    <location>
        <begin position="26"/>
        <end position="123"/>
    </location>
</feature>
<keyword evidence="6" id="KW-0249">Electron transport</keyword>
<evidence type="ECO:0000313" key="12">
    <source>
        <dbReference type="Proteomes" id="UP001597295"/>
    </source>
</evidence>
<dbReference type="Pfam" id="PF00034">
    <property type="entry name" value="Cytochrom_C"/>
    <property type="match status" value="1"/>
</dbReference>
<dbReference type="Proteomes" id="UP001597295">
    <property type="component" value="Unassembled WGS sequence"/>
</dbReference>
<dbReference type="InterPro" id="IPR036909">
    <property type="entry name" value="Cyt_c-like_dom_sf"/>
</dbReference>
<dbReference type="InterPro" id="IPR002327">
    <property type="entry name" value="Cyt_c_1A/1B"/>
</dbReference>
<dbReference type="PRINTS" id="PR00604">
    <property type="entry name" value="CYTCHRMECIAB"/>
</dbReference>
<reference evidence="12" key="1">
    <citation type="journal article" date="2019" name="Int. J. Syst. Evol. Microbiol.">
        <title>The Global Catalogue of Microorganisms (GCM) 10K type strain sequencing project: providing services to taxonomists for standard genome sequencing and annotation.</title>
        <authorList>
            <consortium name="The Broad Institute Genomics Platform"/>
            <consortium name="The Broad Institute Genome Sequencing Center for Infectious Disease"/>
            <person name="Wu L."/>
            <person name="Ma J."/>
        </authorList>
    </citation>
    <scope>NUCLEOTIDE SEQUENCE [LARGE SCALE GENOMIC DNA]</scope>
    <source>
        <strain evidence="12">CGMCC 1.19062</strain>
    </source>
</reference>
<dbReference type="SUPFAM" id="SSF46626">
    <property type="entry name" value="Cytochrome c"/>
    <property type="match status" value="1"/>
</dbReference>
<dbReference type="PANTHER" id="PTHR11961">
    <property type="entry name" value="CYTOCHROME C"/>
    <property type="match status" value="1"/>
</dbReference>
<evidence type="ECO:0000256" key="9">
    <source>
        <dbReference type="SAM" id="SignalP"/>
    </source>
</evidence>
<evidence type="ECO:0000256" key="1">
    <source>
        <dbReference type="ARBA" id="ARBA00003590"/>
    </source>
</evidence>
<evidence type="ECO:0000256" key="3">
    <source>
        <dbReference type="ARBA" id="ARBA00022531"/>
    </source>
</evidence>
<evidence type="ECO:0000313" key="11">
    <source>
        <dbReference type="EMBL" id="MFD2262897.1"/>
    </source>
</evidence>
<evidence type="ECO:0000256" key="2">
    <source>
        <dbReference type="ARBA" id="ARBA00022448"/>
    </source>
</evidence>
<feature type="chain" id="PRO_5047462977" evidence="9">
    <location>
        <begin position="25"/>
        <end position="124"/>
    </location>
</feature>
<comment type="caution">
    <text evidence="11">The sequence shown here is derived from an EMBL/GenBank/DDBJ whole genome shotgun (WGS) entry which is preliminary data.</text>
</comment>
<evidence type="ECO:0000256" key="8">
    <source>
        <dbReference type="PROSITE-ProRule" id="PRU00433"/>
    </source>
</evidence>
<evidence type="ECO:0000256" key="7">
    <source>
        <dbReference type="ARBA" id="ARBA00023004"/>
    </source>
</evidence>
<dbReference type="PROSITE" id="PS51007">
    <property type="entry name" value="CYTC"/>
    <property type="match status" value="1"/>
</dbReference>
<organism evidence="11 12">
    <name type="scientific">Lacibacterium aquatile</name>
    <dbReference type="NCBI Taxonomy" id="1168082"/>
    <lineage>
        <taxon>Bacteria</taxon>
        <taxon>Pseudomonadati</taxon>
        <taxon>Pseudomonadota</taxon>
        <taxon>Alphaproteobacteria</taxon>
        <taxon>Rhodospirillales</taxon>
        <taxon>Rhodospirillaceae</taxon>
    </lineage>
</organism>
<keyword evidence="4 8" id="KW-0349">Heme</keyword>
<accession>A0ABW5DP53</accession>
<keyword evidence="3" id="KW-0602">Photosynthesis</keyword>
<dbReference type="RefSeq" id="WP_379875866.1">
    <property type="nucleotide sequence ID" value="NZ_JBHUIP010000006.1"/>
</dbReference>
<keyword evidence="7 8" id="KW-0408">Iron</keyword>
<feature type="signal peptide" evidence="9">
    <location>
        <begin position="1"/>
        <end position="24"/>
    </location>
</feature>
<gene>
    <name evidence="11" type="ORF">ACFSM5_08360</name>
</gene>
<keyword evidence="5 8" id="KW-0479">Metal-binding</keyword>
<sequence>MNRYMQAVAAVVLGVATFAGSAQAEGDAARGKSIFTRCSSCHAVTAQNKVGPSLLGIFGRTAGTLPGAKYSKGMVASGIVWSDETLGTFLTAPAKSVPGTTMPLGVPNAQDRDDLIAYLKSVTP</sequence>
<dbReference type="Gene3D" id="1.10.760.10">
    <property type="entry name" value="Cytochrome c-like domain"/>
    <property type="match status" value="1"/>
</dbReference>
<protein>
    <submittedName>
        <fullName evidence="11">C-type cytochrome</fullName>
    </submittedName>
</protein>
<keyword evidence="12" id="KW-1185">Reference proteome</keyword>
<dbReference type="EMBL" id="JBHUIP010000006">
    <property type="protein sequence ID" value="MFD2262897.1"/>
    <property type="molecule type" value="Genomic_DNA"/>
</dbReference>